<dbReference type="GO" id="GO:0016020">
    <property type="term" value="C:membrane"/>
    <property type="evidence" value="ECO:0007669"/>
    <property type="project" value="UniProtKB-SubCell"/>
</dbReference>
<dbReference type="Pfam" id="PF00001">
    <property type="entry name" value="7tm_1"/>
    <property type="match status" value="1"/>
</dbReference>
<proteinExistence type="predicted"/>
<name>A0AAV4HMN4_9GAST</name>
<evidence type="ECO:0000256" key="4">
    <source>
        <dbReference type="ARBA" id="ARBA00023040"/>
    </source>
</evidence>
<dbReference type="InterPro" id="IPR017452">
    <property type="entry name" value="GPCR_Rhodpsn_7TM"/>
</dbReference>
<accession>A0AAV4HMN4</accession>
<evidence type="ECO:0000256" key="3">
    <source>
        <dbReference type="ARBA" id="ARBA00022989"/>
    </source>
</evidence>
<evidence type="ECO:0000256" key="7">
    <source>
        <dbReference type="ARBA" id="ARBA00023224"/>
    </source>
</evidence>
<keyword evidence="7" id="KW-0807">Transducer</keyword>
<comment type="subcellular location">
    <subcellularLocation>
        <location evidence="1">Membrane</location>
        <topology evidence="1">Multi-pass membrane protein</topology>
    </subcellularLocation>
</comment>
<evidence type="ECO:0000313" key="10">
    <source>
        <dbReference type="EMBL" id="GFR98328.1"/>
    </source>
</evidence>
<dbReference type="PANTHER" id="PTHR24243:SF208">
    <property type="entry name" value="PYROKININ-1 RECEPTOR"/>
    <property type="match status" value="1"/>
</dbReference>
<keyword evidence="6 10" id="KW-0675">Receptor</keyword>
<dbReference type="SUPFAM" id="SSF81321">
    <property type="entry name" value="Family A G protein-coupled receptor-like"/>
    <property type="match status" value="1"/>
</dbReference>
<keyword evidence="3 8" id="KW-1133">Transmembrane helix</keyword>
<feature type="transmembrane region" description="Helical" evidence="8">
    <location>
        <begin position="249"/>
        <end position="269"/>
    </location>
</feature>
<keyword evidence="4" id="KW-0297">G-protein coupled receptor</keyword>
<feature type="domain" description="G-protein coupled receptors family 1 profile" evidence="9">
    <location>
        <begin position="1"/>
        <end position="266"/>
    </location>
</feature>
<reference evidence="10 11" key="1">
    <citation type="journal article" date="2021" name="Elife">
        <title>Chloroplast acquisition without the gene transfer in kleptoplastic sea slugs, Plakobranchus ocellatus.</title>
        <authorList>
            <person name="Maeda T."/>
            <person name="Takahashi S."/>
            <person name="Yoshida T."/>
            <person name="Shimamura S."/>
            <person name="Takaki Y."/>
            <person name="Nagai Y."/>
            <person name="Toyoda A."/>
            <person name="Suzuki Y."/>
            <person name="Arimoto A."/>
            <person name="Ishii H."/>
            <person name="Satoh N."/>
            <person name="Nishiyama T."/>
            <person name="Hasebe M."/>
            <person name="Maruyama T."/>
            <person name="Minagawa J."/>
            <person name="Obokata J."/>
            <person name="Shigenobu S."/>
        </authorList>
    </citation>
    <scope>NUCLEOTIDE SEQUENCE [LARGE SCALE GENOMIC DNA]</scope>
</reference>
<feature type="transmembrane region" description="Helical" evidence="8">
    <location>
        <begin position="206"/>
        <end position="229"/>
    </location>
</feature>
<evidence type="ECO:0000256" key="5">
    <source>
        <dbReference type="ARBA" id="ARBA00023136"/>
    </source>
</evidence>
<dbReference type="PANTHER" id="PTHR24243">
    <property type="entry name" value="G-PROTEIN COUPLED RECEPTOR"/>
    <property type="match status" value="1"/>
</dbReference>
<evidence type="ECO:0000256" key="1">
    <source>
        <dbReference type="ARBA" id="ARBA00004141"/>
    </source>
</evidence>
<evidence type="ECO:0000256" key="2">
    <source>
        <dbReference type="ARBA" id="ARBA00022692"/>
    </source>
</evidence>
<gene>
    <name evidence="10" type="ORF">ElyMa_001016500</name>
</gene>
<dbReference type="EMBL" id="BMAT01002063">
    <property type="protein sequence ID" value="GFR98328.1"/>
    <property type="molecule type" value="Genomic_DNA"/>
</dbReference>
<evidence type="ECO:0000259" key="9">
    <source>
        <dbReference type="PROSITE" id="PS50262"/>
    </source>
</evidence>
<organism evidence="10 11">
    <name type="scientific">Elysia marginata</name>
    <dbReference type="NCBI Taxonomy" id="1093978"/>
    <lineage>
        <taxon>Eukaryota</taxon>
        <taxon>Metazoa</taxon>
        <taxon>Spiralia</taxon>
        <taxon>Lophotrochozoa</taxon>
        <taxon>Mollusca</taxon>
        <taxon>Gastropoda</taxon>
        <taxon>Heterobranchia</taxon>
        <taxon>Euthyneura</taxon>
        <taxon>Panpulmonata</taxon>
        <taxon>Sacoglossa</taxon>
        <taxon>Placobranchoidea</taxon>
        <taxon>Plakobranchidae</taxon>
        <taxon>Elysia</taxon>
    </lineage>
</organism>
<sequence>MVSLAVSDLLLCFFGLWCCLLYISPFRNSGISFRTEDIFILTGGITRLFLARTSALITTYIAVERCLCVIFPLKVKTFITRTRTTIAMVTIYAFTVCPSFFVYFNYRFTWRFYPDVNRTLLGVTYVYSEVNNVVDKVVLLLCGTIFVFVSFAVTVICTFYLIIYMSRASKWRLKSAASTTVAADKSNNLPDGTGKKNDESDRAVRTVVAIASVFIICFSFGFAAMTLYVTLPGYTLYGMYGQMFQLFQSLGLFFGTVNSSINFFIYYFLGSSFRIMFHQVFGKKRKYKN</sequence>
<comment type="caution">
    <text evidence="10">The sequence shown here is derived from an EMBL/GenBank/DDBJ whole genome shotgun (WGS) entry which is preliminary data.</text>
</comment>
<dbReference type="PROSITE" id="PS50262">
    <property type="entry name" value="G_PROTEIN_RECEP_F1_2"/>
    <property type="match status" value="1"/>
</dbReference>
<dbReference type="Gene3D" id="1.20.1070.10">
    <property type="entry name" value="Rhodopsin 7-helix transmembrane proteins"/>
    <property type="match status" value="1"/>
</dbReference>
<evidence type="ECO:0000256" key="8">
    <source>
        <dbReference type="SAM" id="Phobius"/>
    </source>
</evidence>
<keyword evidence="11" id="KW-1185">Reference proteome</keyword>
<dbReference type="Proteomes" id="UP000762676">
    <property type="component" value="Unassembled WGS sequence"/>
</dbReference>
<feature type="transmembrane region" description="Helical" evidence="8">
    <location>
        <begin position="85"/>
        <end position="106"/>
    </location>
</feature>
<dbReference type="SMART" id="SM01381">
    <property type="entry name" value="7TM_GPCR_Srsx"/>
    <property type="match status" value="1"/>
</dbReference>
<evidence type="ECO:0000313" key="11">
    <source>
        <dbReference type="Proteomes" id="UP000762676"/>
    </source>
</evidence>
<evidence type="ECO:0000256" key="6">
    <source>
        <dbReference type="ARBA" id="ARBA00023170"/>
    </source>
</evidence>
<feature type="transmembrane region" description="Helical" evidence="8">
    <location>
        <begin position="137"/>
        <end position="164"/>
    </location>
</feature>
<keyword evidence="2 8" id="KW-0812">Transmembrane</keyword>
<protein>
    <submittedName>
        <fullName evidence="10">Chemosensory receptor A</fullName>
    </submittedName>
</protein>
<dbReference type="InterPro" id="IPR000276">
    <property type="entry name" value="GPCR_Rhodpsn"/>
</dbReference>
<dbReference type="GO" id="GO:0004930">
    <property type="term" value="F:G protein-coupled receptor activity"/>
    <property type="evidence" value="ECO:0007669"/>
    <property type="project" value="UniProtKB-KW"/>
</dbReference>
<dbReference type="AlphaFoldDB" id="A0AAV4HMN4"/>
<keyword evidence="5 8" id="KW-0472">Membrane</keyword>